<protein>
    <submittedName>
        <fullName evidence="1">Uncharacterized protein</fullName>
    </submittedName>
</protein>
<organism evidence="1 2">
    <name type="scientific">Mucuna pruriens</name>
    <name type="common">Velvet bean</name>
    <name type="synonym">Dolichos pruriens</name>
    <dbReference type="NCBI Taxonomy" id="157652"/>
    <lineage>
        <taxon>Eukaryota</taxon>
        <taxon>Viridiplantae</taxon>
        <taxon>Streptophyta</taxon>
        <taxon>Embryophyta</taxon>
        <taxon>Tracheophyta</taxon>
        <taxon>Spermatophyta</taxon>
        <taxon>Magnoliopsida</taxon>
        <taxon>eudicotyledons</taxon>
        <taxon>Gunneridae</taxon>
        <taxon>Pentapetalae</taxon>
        <taxon>rosids</taxon>
        <taxon>fabids</taxon>
        <taxon>Fabales</taxon>
        <taxon>Fabaceae</taxon>
        <taxon>Papilionoideae</taxon>
        <taxon>50 kb inversion clade</taxon>
        <taxon>NPAAA clade</taxon>
        <taxon>indigoferoid/millettioid clade</taxon>
        <taxon>Phaseoleae</taxon>
        <taxon>Mucuna</taxon>
    </lineage>
</organism>
<reference evidence="1" key="1">
    <citation type="submission" date="2018-05" db="EMBL/GenBank/DDBJ databases">
        <title>Draft genome of Mucuna pruriens seed.</title>
        <authorList>
            <person name="Nnadi N.E."/>
            <person name="Vos R."/>
            <person name="Hasami M.H."/>
            <person name="Devisetty U.K."/>
            <person name="Aguiy J.C."/>
        </authorList>
    </citation>
    <scope>NUCLEOTIDE SEQUENCE [LARGE SCALE GENOMIC DNA]</scope>
    <source>
        <strain evidence="1">JCA_2017</strain>
    </source>
</reference>
<dbReference type="EMBL" id="QJKJ01002274">
    <property type="protein sequence ID" value="RDY03557.1"/>
    <property type="molecule type" value="Genomic_DNA"/>
</dbReference>
<feature type="non-terminal residue" evidence="1">
    <location>
        <position position="1"/>
    </location>
</feature>
<evidence type="ECO:0000313" key="2">
    <source>
        <dbReference type="Proteomes" id="UP000257109"/>
    </source>
</evidence>
<proteinExistence type="predicted"/>
<evidence type="ECO:0000313" key="1">
    <source>
        <dbReference type="EMBL" id="RDY03557.1"/>
    </source>
</evidence>
<keyword evidence="2" id="KW-1185">Reference proteome</keyword>
<comment type="caution">
    <text evidence="1">The sequence shown here is derived from an EMBL/GenBank/DDBJ whole genome shotgun (WGS) entry which is preliminary data.</text>
</comment>
<sequence length="87" mass="10413">MEIQQNNLRWRKVFDSGIHCFISCFILRLGKCFNYWGWFVDPSKVLNCKVGSLSFKYLSFRIRWDGRKRNNRLGCMRASVSRKGRMV</sequence>
<dbReference type="AlphaFoldDB" id="A0A371HL79"/>
<accession>A0A371HL79</accession>
<gene>
    <name evidence="1" type="ORF">CR513_12841</name>
</gene>
<name>A0A371HL79_MUCPR</name>
<dbReference type="Proteomes" id="UP000257109">
    <property type="component" value="Unassembled WGS sequence"/>
</dbReference>